<dbReference type="RefSeq" id="WP_281042624.1">
    <property type="nucleotide sequence ID" value="NZ_JARYGZ010000001.1"/>
</dbReference>
<evidence type="ECO:0000256" key="1">
    <source>
        <dbReference type="SAM" id="MobiDB-lite"/>
    </source>
</evidence>
<dbReference type="SUPFAM" id="SSF51126">
    <property type="entry name" value="Pectin lyase-like"/>
    <property type="match status" value="1"/>
</dbReference>
<dbReference type="Gene3D" id="2.10.10.20">
    <property type="entry name" value="Carbohydrate-binding module superfamily 5/12"/>
    <property type="match status" value="1"/>
</dbReference>
<feature type="signal peptide" evidence="2">
    <location>
        <begin position="1"/>
        <end position="27"/>
    </location>
</feature>
<reference evidence="4" key="1">
    <citation type="submission" date="2023-04" db="EMBL/GenBank/DDBJ databases">
        <title>Sphingomonas sp. MAHUQ-71 isolated from rice field.</title>
        <authorList>
            <person name="Huq M.A."/>
        </authorList>
    </citation>
    <scope>NUCLEOTIDE SEQUENCE</scope>
    <source>
        <strain evidence="4">MAHUQ-71</strain>
    </source>
</reference>
<evidence type="ECO:0000313" key="4">
    <source>
        <dbReference type="EMBL" id="MDH7637265.1"/>
    </source>
</evidence>
<dbReference type="InterPro" id="IPR003610">
    <property type="entry name" value="CBM5/12"/>
</dbReference>
<sequence>MTHRARRRSLMLTSAICLVAFVAPADARRHHRPPAAATGSSSSPAASPASAGRPAGAVIPSAFAQPGDADDGPAIGRAAAAAVARGVPLYIDRDYRFSGTLQLPPNLVLRSDFSDTKRLISTGTGDGIVISGPIDMDGVVIDGALPQDAQRSTNIVSGHCLIGIHGDMKGNPSYLSGVRIGRLRIQNTDRIGIVLANLADVQVGRLELHRIYHAASIWTGMKGGHVGQLIADDIGNLRTSGHRGGQAFLMTAEPAVQTDWYAIPGALPVSGFQLDNARITRTTDTAFYVNDDRAKGIDGLVIGTVTIDTAGKDGFKIRSAFRPVTNTRIGSVQVKRVAGVGFSLQHVRRVAAQTVSVDQAGYDAVGDILGHPAPFNGDTLARSISNVPEGVAIVNSDIVSIANLNVSHVTGSPANGAEGNGISLAGNKQVSINGNIDDTAGAGLRDSSNADMDMALTLRDVSRRAAGGAFALVTNDSRPWNATASYAAGDVVTLNGGAFRAIDQNSGQSPPDAAHWAPVNGDGSGNRYRLRMIESSGRPFAGNALRVNGAPDGMDVVVQADPKVFTRSGGAVDRISPAARMVRHDVEDTQDN</sequence>
<evidence type="ECO:0000313" key="5">
    <source>
        <dbReference type="Proteomes" id="UP001160625"/>
    </source>
</evidence>
<organism evidence="4 5">
    <name type="scientific">Sphingomonas oryzagri</name>
    <dbReference type="NCBI Taxonomy" id="3042314"/>
    <lineage>
        <taxon>Bacteria</taxon>
        <taxon>Pseudomonadati</taxon>
        <taxon>Pseudomonadota</taxon>
        <taxon>Alphaproteobacteria</taxon>
        <taxon>Sphingomonadales</taxon>
        <taxon>Sphingomonadaceae</taxon>
        <taxon>Sphingomonas</taxon>
    </lineage>
</organism>
<dbReference type="Proteomes" id="UP001160625">
    <property type="component" value="Unassembled WGS sequence"/>
</dbReference>
<evidence type="ECO:0000259" key="3">
    <source>
        <dbReference type="SMART" id="SM00495"/>
    </source>
</evidence>
<name>A0ABT6MWB4_9SPHN</name>
<dbReference type="CDD" id="cd12214">
    <property type="entry name" value="ChiA1_BD"/>
    <property type="match status" value="1"/>
</dbReference>
<keyword evidence="5" id="KW-1185">Reference proteome</keyword>
<keyword evidence="2" id="KW-0732">Signal</keyword>
<proteinExistence type="predicted"/>
<dbReference type="EMBL" id="JARYGZ010000001">
    <property type="protein sequence ID" value="MDH7637265.1"/>
    <property type="molecule type" value="Genomic_DNA"/>
</dbReference>
<dbReference type="SMART" id="SM00495">
    <property type="entry name" value="ChtBD3"/>
    <property type="match status" value="1"/>
</dbReference>
<gene>
    <name evidence="4" type="ORF">QGN17_00850</name>
</gene>
<dbReference type="InterPro" id="IPR011050">
    <property type="entry name" value="Pectin_lyase_fold/virulence"/>
</dbReference>
<accession>A0ABT6MWB4</accession>
<evidence type="ECO:0000256" key="2">
    <source>
        <dbReference type="SAM" id="SignalP"/>
    </source>
</evidence>
<feature type="chain" id="PRO_5045174959" description="Chitin-binding type-3 domain-containing protein" evidence="2">
    <location>
        <begin position="28"/>
        <end position="592"/>
    </location>
</feature>
<feature type="domain" description="Chitin-binding type-3" evidence="3">
    <location>
        <begin position="477"/>
        <end position="519"/>
    </location>
</feature>
<feature type="compositionally biased region" description="Low complexity" evidence="1">
    <location>
        <begin position="34"/>
        <end position="54"/>
    </location>
</feature>
<protein>
    <recommendedName>
        <fullName evidence="3">Chitin-binding type-3 domain-containing protein</fullName>
    </recommendedName>
</protein>
<feature type="region of interest" description="Disordered" evidence="1">
    <location>
        <begin position="30"/>
        <end position="54"/>
    </location>
</feature>
<comment type="caution">
    <text evidence="4">The sequence shown here is derived from an EMBL/GenBank/DDBJ whole genome shotgun (WGS) entry which is preliminary data.</text>
</comment>